<dbReference type="EMBL" id="JBHULV010000021">
    <property type="protein sequence ID" value="MFD2731309.1"/>
    <property type="molecule type" value="Genomic_DNA"/>
</dbReference>
<keyword evidence="5" id="KW-1185">Reference proteome</keyword>
<name>A0ABW5TR31_9SPHI</name>
<evidence type="ECO:0000313" key="5">
    <source>
        <dbReference type="Proteomes" id="UP001597546"/>
    </source>
</evidence>
<evidence type="ECO:0000259" key="1">
    <source>
        <dbReference type="Pfam" id="PF14498"/>
    </source>
</evidence>
<dbReference type="InterPro" id="IPR008979">
    <property type="entry name" value="Galactose-bd-like_sf"/>
</dbReference>
<dbReference type="GO" id="GO:0016787">
    <property type="term" value="F:hydrolase activity"/>
    <property type="evidence" value="ECO:0007669"/>
    <property type="project" value="UniProtKB-KW"/>
</dbReference>
<dbReference type="PANTHER" id="PTHR31084:SF0">
    <property type="entry name" value="ALPHA-L-FUCOSIDASE 2"/>
    <property type="match status" value="1"/>
</dbReference>
<accession>A0ABW5TR31</accession>
<dbReference type="InterPro" id="IPR049053">
    <property type="entry name" value="AFCA-like_C"/>
</dbReference>
<organism evidence="4 5">
    <name type="scientific">Pedobacter alpinus</name>
    <dbReference type="NCBI Taxonomy" id="1590643"/>
    <lineage>
        <taxon>Bacteria</taxon>
        <taxon>Pseudomonadati</taxon>
        <taxon>Bacteroidota</taxon>
        <taxon>Sphingobacteriia</taxon>
        <taxon>Sphingobacteriales</taxon>
        <taxon>Sphingobacteriaceae</taxon>
        <taxon>Pedobacter</taxon>
    </lineage>
</organism>
<dbReference type="InterPro" id="IPR027414">
    <property type="entry name" value="GH95_N_dom"/>
</dbReference>
<protein>
    <submittedName>
        <fullName evidence="4">Glycoside hydrolase N-terminal domain-containing protein</fullName>
    </submittedName>
</protein>
<dbReference type="RefSeq" id="WP_379042606.1">
    <property type="nucleotide sequence ID" value="NZ_JBHSKW010000026.1"/>
</dbReference>
<feature type="domain" description="Glycosyl hydrolase family 95 N-terminal" evidence="1">
    <location>
        <begin position="284"/>
        <end position="432"/>
    </location>
</feature>
<proteinExistence type="predicted"/>
<feature type="domain" description="Alpha fucosidase A-like C-terminal" evidence="2">
    <location>
        <begin position="857"/>
        <end position="931"/>
    </location>
</feature>
<dbReference type="PANTHER" id="PTHR31084">
    <property type="entry name" value="ALPHA-L-FUCOSIDASE 2"/>
    <property type="match status" value="1"/>
</dbReference>
<dbReference type="Pfam" id="PF22124">
    <property type="entry name" value="Glyco_hydro_95_cat"/>
    <property type="match status" value="1"/>
</dbReference>
<dbReference type="Pfam" id="PF14498">
    <property type="entry name" value="Glyco_hyd_65N_2"/>
    <property type="match status" value="2"/>
</dbReference>
<dbReference type="Proteomes" id="UP001597546">
    <property type="component" value="Unassembled WGS sequence"/>
</dbReference>
<dbReference type="InterPro" id="IPR054363">
    <property type="entry name" value="GH95_cat"/>
</dbReference>
<reference evidence="5" key="1">
    <citation type="journal article" date="2019" name="Int. J. Syst. Evol. Microbiol.">
        <title>The Global Catalogue of Microorganisms (GCM) 10K type strain sequencing project: providing services to taxonomists for standard genome sequencing and annotation.</title>
        <authorList>
            <consortium name="The Broad Institute Genomics Platform"/>
            <consortium name="The Broad Institute Genome Sequencing Center for Infectious Disease"/>
            <person name="Wu L."/>
            <person name="Ma J."/>
        </authorList>
    </citation>
    <scope>NUCLEOTIDE SEQUENCE [LARGE SCALE GENOMIC DNA]</scope>
    <source>
        <strain evidence="5">KCTC 42456</strain>
    </source>
</reference>
<dbReference type="InterPro" id="IPR008928">
    <property type="entry name" value="6-hairpin_glycosidase_sf"/>
</dbReference>
<sequence>MKTIVLSIFLLLSFFSISAQNKLWYKQEAKAWTDALPLGNGRFGAMIYGGVEMDHIQFNEETLWTGKPRDYAHPGAANYLAQIRQLLKEGKQKEAEAIGMKHFMGLKDHDEMEYEKLRAAWLKKVRENVALSKPDLEIKTWKAMSLPANNGWETEGLEGVDGAVWFRSTFNVPASWKGKKLYVDLGKIRDEDYTYINGKFIGNDEGISKKRHYEIPADLVKIGENSIAIQVINYFDKGGFAGTKGTDRIFVVYPEGTAAENGIGIAPVWKYKIQDEEPPSYPQYQASYQPFGDLFLEFAKGKSEISNYQRDLDISKAIASVSYQQDGIQFQRKYLVSAPDQTLAIELTADKKQSISFKAILGSNHKAQQFTQIDAQTLALKVKVKDGALFGICQLYIVAPKGEIIVHAHDIEVKGANSATIYLVGASNFKNYQDVSGLPMEITKAQLEKLKGKSFKSVEKAHIKDYQKYFNRFEVNFGENTQANVPTDERILNYTHQKNPALLALYMQYGRYLLISSSRPGTQAANLQGIWNNLLTPPWGSKYTTNINLQMNYWSAESLNLSELTAPFFSLIKDLSVSGARTAKAHYNAPGWVEHHNTDIWRATAPINNSNHGIWQGGSGWLVQHLWEHYLYTKDENFLKETAYPLMKSAAQFYQYNLVKDEKTGWLISTPSNSPENGGLVAGPTMDHQIIRSLFERCVAASKILNQDLAFADSLVTMSKQIAPNQIGKYGQLQEWLQDIDDTTNTHRHVSHLWGVYPGNDINYIKNPEVMEASKQSLLYRGDDGTGWSLAWKVNLWARYKDGDHALMMMDKLLSPAEGGDGSERGGVYRNLFDAHPPFQIDGNFGGAAGLAEMLLQSHNGTLDILTALPSGLPNGEIKGLKARGAYTVAIKWSDGMLEQLEIKPQYAGNCTVNYQGKTISFLAKAGKTYQFNQQLENK</sequence>
<dbReference type="Gene3D" id="2.70.98.50">
    <property type="entry name" value="putative glycoside hydrolase family protein from bacillus halodurans"/>
    <property type="match status" value="1"/>
</dbReference>
<feature type="domain" description="Glycosyl hydrolase family 95 N-terminal" evidence="1">
    <location>
        <begin position="23"/>
        <end position="108"/>
    </location>
</feature>
<evidence type="ECO:0000259" key="3">
    <source>
        <dbReference type="Pfam" id="PF22124"/>
    </source>
</evidence>
<gene>
    <name evidence="4" type="ORF">ACFSSE_06295</name>
</gene>
<dbReference type="Pfam" id="PF21307">
    <property type="entry name" value="Glyco_hydro_95_C"/>
    <property type="match status" value="1"/>
</dbReference>
<keyword evidence="4" id="KW-0378">Hydrolase</keyword>
<dbReference type="InterPro" id="IPR012341">
    <property type="entry name" value="6hp_glycosidase-like_sf"/>
</dbReference>
<dbReference type="SUPFAM" id="SSF48208">
    <property type="entry name" value="Six-hairpin glycosidases"/>
    <property type="match status" value="1"/>
</dbReference>
<dbReference type="Gene3D" id="1.50.10.10">
    <property type="match status" value="1"/>
</dbReference>
<dbReference type="Gene3D" id="2.60.120.260">
    <property type="entry name" value="Galactose-binding domain-like"/>
    <property type="match status" value="1"/>
</dbReference>
<comment type="caution">
    <text evidence="4">The sequence shown here is derived from an EMBL/GenBank/DDBJ whole genome shotgun (WGS) entry which is preliminary data.</text>
</comment>
<evidence type="ECO:0000259" key="2">
    <source>
        <dbReference type="Pfam" id="PF21307"/>
    </source>
</evidence>
<evidence type="ECO:0000313" key="4">
    <source>
        <dbReference type="EMBL" id="MFD2731309.1"/>
    </source>
</evidence>
<dbReference type="SUPFAM" id="SSF49785">
    <property type="entry name" value="Galactose-binding domain-like"/>
    <property type="match status" value="1"/>
</dbReference>
<feature type="domain" description="Glycosyl hydrolase family 95 catalytic" evidence="3">
    <location>
        <begin position="455"/>
        <end position="855"/>
    </location>
</feature>